<dbReference type="Pfam" id="PF10545">
    <property type="entry name" value="MADF_DNA_bdg"/>
    <property type="match status" value="2"/>
</dbReference>
<accession>A0A6P8XJJ4</accession>
<feature type="region of interest" description="Disordered" evidence="1">
    <location>
        <begin position="541"/>
        <end position="610"/>
    </location>
</feature>
<dbReference type="GeneID" id="117573714"/>
<dbReference type="Proteomes" id="UP000515160">
    <property type="component" value="Chromosome X"/>
</dbReference>
<feature type="compositionally biased region" description="Low complexity" evidence="1">
    <location>
        <begin position="670"/>
        <end position="689"/>
    </location>
</feature>
<dbReference type="RefSeq" id="XP_034112978.1">
    <property type="nucleotide sequence ID" value="XM_034257087.2"/>
</dbReference>
<proteinExistence type="predicted"/>
<feature type="region of interest" description="Disordered" evidence="1">
    <location>
        <begin position="411"/>
        <end position="432"/>
    </location>
</feature>
<feature type="region of interest" description="Disordered" evidence="1">
    <location>
        <begin position="472"/>
        <end position="499"/>
    </location>
</feature>
<feature type="domain" description="MADF" evidence="2">
    <location>
        <begin position="206"/>
        <end position="291"/>
    </location>
</feature>
<dbReference type="PROSITE" id="PS51029">
    <property type="entry name" value="MADF"/>
    <property type="match status" value="2"/>
</dbReference>
<feature type="region of interest" description="Disordered" evidence="1">
    <location>
        <begin position="695"/>
        <end position="714"/>
    </location>
</feature>
<evidence type="ECO:0000259" key="2">
    <source>
        <dbReference type="PROSITE" id="PS51029"/>
    </source>
</evidence>
<dbReference type="SMART" id="SM00595">
    <property type="entry name" value="MADF"/>
    <property type="match status" value="2"/>
</dbReference>
<evidence type="ECO:0000256" key="1">
    <source>
        <dbReference type="SAM" id="MobiDB-lite"/>
    </source>
</evidence>
<feature type="domain" description="MADF" evidence="2">
    <location>
        <begin position="58"/>
        <end position="146"/>
    </location>
</feature>
<feature type="region of interest" description="Disordered" evidence="1">
    <location>
        <begin position="665"/>
        <end position="689"/>
    </location>
</feature>
<feature type="region of interest" description="Disordered" evidence="1">
    <location>
        <begin position="792"/>
        <end position="817"/>
    </location>
</feature>
<dbReference type="CTD" id="31988"/>
<name>A0A6P8XJJ4_DROAB</name>
<dbReference type="InterPro" id="IPR039353">
    <property type="entry name" value="TF_Adf1"/>
</dbReference>
<dbReference type="OrthoDB" id="8062432at2759"/>
<feature type="compositionally biased region" description="Polar residues" evidence="1">
    <location>
        <begin position="152"/>
        <end position="166"/>
    </location>
</feature>
<dbReference type="PANTHER" id="PTHR12243:SF67">
    <property type="entry name" value="COREPRESSOR OF PANGOLIN, ISOFORM A-RELATED"/>
    <property type="match status" value="1"/>
</dbReference>
<evidence type="ECO:0000313" key="3">
    <source>
        <dbReference type="Proteomes" id="UP000515160"/>
    </source>
</evidence>
<organism evidence="3 4">
    <name type="scientific">Drosophila albomicans</name>
    <name type="common">Fruit fly</name>
    <dbReference type="NCBI Taxonomy" id="7291"/>
    <lineage>
        <taxon>Eukaryota</taxon>
        <taxon>Metazoa</taxon>
        <taxon>Ecdysozoa</taxon>
        <taxon>Arthropoda</taxon>
        <taxon>Hexapoda</taxon>
        <taxon>Insecta</taxon>
        <taxon>Pterygota</taxon>
        <taxon>Neoptera</taxon>
        <taxon>Endopterygota</taxon>
        <taxon>Diptera</taxon>
        <taxon>Brachycera</taxon>
        <taxon>Muscomorpha</taxon>
        <taxon>Ephydroidea</taxon>
        <taxon>Drosophilidae</taxon>
        <taxon>Drosophila</taxon>
    </lineage>
</organism>
<dbReference type="PANTHER" id="PTHR12243">
    <property type="entry name" value="MADF DOMAIN TRANSCRIPTION FACTOR"/>
    <property type="match status" value="1"/>
</dbReference>
<reference evidence="4" key="1">
    <citation type="submission" date="2025-08" db="UniProtKB">
        <authorList>
            <consortium name="RefSeq"/>
        </authorList>
    </citation>
    <scope>IDENTIFICATION</scope>
    <source>
        <strain evidence="4">15112-1751.03</strain>
        <tissue evidence="4">Whole Adult</tissue>
    </source>
</reference>
<dbReference type="InterPro" id="IPR006578">
    <property type="entry name" value="MADF-dom"/>
</dbReference>
<feature type="compositionally biased region" description="Low complexity" evidence="1">
    <location>
        <begin position="801"/>
        <end position="817"/>
    </location>
</feature>
<gene>
    <name evidence="4" type="primary">LOC117573714</name>
</gene>
<feature type="region of interest" description="Disordered" evidence="1">
    <location>
        <begin position="23"/>
        <end position="43"/>
    </location>
</feature>
<feature type="compositionally biased region" description="Polar residues" evidence="1">
    <location>
        <begin position="23"/>
        <end position="33"/>
    </location>
</feature>
<feature type="compositionally biased region" description="Low complexity" evidence="1">
    <location>
        <begin position="548"/>
        <end position="579"/>
    </location>
</feature>
<feature type="region of interest" description="Disordered" evidence="1">
    <location>
        <begin position="1092"/>
        <end position="1122"/>
    </location>
</feature>
<protein>
    <submittedName>
        <fullName evidence="4">Uncharacterized protein LOC117573714 isoform X1</fullName>
    </submittedName>
</protein>
<keyword evidence="3" id="KW-1185">Reference proteome</keyword>
<sequence>MMLELPDVKPPPELLMEVASDLSSIKSEPGTTNDKPKSKPKPAHCALKNAAAFETERLLIQLVSEQPALYNSRHLRFKDDAYKELLWQLIANKVGKESSNCMSLWAELRHRYQRHLQRRRRHHRVGKRYASLLHEEQLLFLYPHVARMPLQRQTPEHQQTSNVSNANDNDDDDDDDLVIVAPQPAIIIDVDKVAIEYYKLNAEQLRLIDAVRAYPQLYDVRHAAYGNHRHRGLIWGAISNELHEKATKLMKSWLQLQIRYEWELLQHHNNNNTTTRSRLSELLEFLEPHVPEQTGSVCKLSLYLRTAWHDPIEHFRSVMCLIQVLYMVPELIQMVEDYQHSEEKPPRYEELWLSVAAQVQNASHQRCEVTWLGLRHFYRELSEMRKVGYQLQDKWFFENIISAMYKQQFTRQARPGRKRAHRSSSPPLQRLPEAMSDELATENDDGPKGLAAGEPVPPLPLAIVYPMSSKTSTATTSTCGSDNGCSNENSNHSISSNCSSTTSFVLPRIEADISVLPPATSEAVAVAVAPPSTSIISVVPNSSLFPPGSDKANNSNSSGDSNASSDNNKLNSSDSNNINEPGIVTYLSKKSPKSLTVRNDKVPMPSSRMWPTATIGSTTVTAMSNESATAVAAAATSTSSATATSTAKKTVIPIGTTLTIATVQRNTAENSSNNTNNNTSNNTSKSTSNIISINSSNITSNNTNNNTSNNTSKSTSNIISINSSNITNNITSNNTNNNTNSNSSNSSNSISNFLASRNNSGNFFDIRSSSGSISIRTNSANSISIRSISNNPVKITDTNHNSKSNTNSVASSSSASSAANSTPAAQLLRVEFRDCPSNGRMLHVTGSNVPIQANFNMSRTALFIREVMAVPQLHSKEPHLTNKINDLWSQLSKKFHLPDDICRGIWTFLSHNLNLFPQIAPMVDLMRPFKSTLKVWEKSHRLFSKFDEIARKYEWMLHKHELPALMQHFKRFEHLYWELRRPRPGESANSMRPPREFTEQERHDVWREAKENFPQMNHRDVWSMFKFAFKTYMEDLERGIENPWPQNWWHALEQLKFLVNVRYHPLDPYYYIVHNKFMEEVKRCSMYEALMQPQDDDDDDDADGRRSAARPKMPPLASISDPMPWETEEAKRLLVGELHEAINVPSEAENESETESEMETESDLVVHLPEEQSPKLTAEVVADQPKPMEVDGADAKQPVVELAQFIGNDDRQLPSVNGFLLTESMRRHRSAFSVANTAEKRAAWIRISREMRSSVTECRLSFQHMLKEQRVWRISDPSGRCTLSTKYYRHMTDIYREVMFAHNAHRVSKQPDEREETIFPERYVPEISALNCEPQLVLKNWSYAIAHFPLVMQEELRSRLRFIFAKYERLGKLRGAAKKFAKHY</sequence>
<feature type="region of interest" description="Disordered" evidence="1">
    <location>
        <begin position="152"/>
        <end position="174"/>
    </location>
</feature>
<evidence type="ECO:0000313" key="4">
    <source>
        <dbReference type="RefSeq" id="XP_034112978.1"/>
    </source>
</evidence>